<evidence type="ECO:0000259" key="2">
    <source>
        <dbReference type="Pfam" id="PF20249"/>
    </source>
</evidence>
<dbReference type="InterPro" id="IPR046864">
    <property type="entry name" value="VasX_N"/>
</dbReference>
<proteinExistence type="predicted"/>
<organism evidence="3 4">
    <name type="scientific">Cricetibacter osteomyelitidis</name>
    <dbReference type="NCBI Taxonomy" id="1521931"/>
    <lineage>
        <taxon>Bacteria</taxon>
        <taxon>Pseudomonadati</taxon>
        <taxon>Pseudomonadota</taxon>
        <taxon>Gammaproteobacteria</taxon>
        <taxon>Pasteurellales</taxon>
        <taxon>Pasteurellaceae</taxon>
        <taxon>Cricetibacter</taxon>
    </lineage>
</organism>
<keyword evidence="1" id="KW-0812">Transmembrane</keyword>
<accession>A0A4R2T212</accession>
<dbReference type="Proteomes" id="UP000295763">
    <property type="component" value="Unassembled WGS sequence"/>
</dbReference>
<feature type="transmembrane region" description="Helical" evidence="1">
    <location>
        <begin position="758"/>
        <end position="787"/>
    </location>
</feature>
<keyword evidence="1" id="KW-0472">Membrane</keyword>
<name>A0A4R2T212_9PAST</name>
<sequence length="987" mass="111392">MPTPFEPKPQPVDSICKECQEFYYVYPVRFALSEQAFKNIETAGTVPTLPTGSTANADYELRRLRDGYVYILAGDMSSPRDLSAITAKAGSPKAWYIYRYHSPELESLSSHRDKLPMPYHFRQYHCENGDLSQNWTVNPLSTPCIMLNKAIKQIEIMYSDFALPIALLNKLAADIEVRRQWMKHVVLRESAVDILTLSECVKDFSPDAKFAIQEPSNQYRFSTVGRIPTGFIPEITPRGNEQGEIVALEDMVGTMRDLAHFHVYLDDKRKAILQKYEYAITTAQLIHAYMQRSLITTNQRLKANYERLSSWGRGRGLTYTPDTLAMQYQSLKGVVQDEHLQKNAHQDIFNQLKRELALDDEIPGLNAIAKMANITGRFGKPFSYLVQVHTQLISGNEIRRRIELLKALLTQDNVSLMDNIKRIAETVADSWCLLTHGLYYGLDFTPIGQNAMVAALAGTTEALAPDMQRPADFSFKALKENLSDLKSVFDVLKTSAETHQLNVATFDLVADIFVDKIYLQQLGRKSNFTLTHQKIQAIYQVYPKTGNAKLVKRDNVSSQGKVPKNVRKLKQTYHLENARLPTLENGNYQLFQITDTPAGLKKLLVYAPLFEMFMAEESKAHTREGQLAESPAVSALTLFIGEFADDGALKANVNEALRELKQHTDITRKGRLIFVGKSAYTSNTVKNLTLIKNAVISANSLLAGVGALVEFGSWKEAEYKGDRIMSLSATAKGIGGLMVEAGMGGLGILYAAKINSALLAGGLTALAYLFIVAGAVAVVAGTIYSLFAPEEMELWIRGGFWGNSVNYWGTPVKAYDWTNERYNIFWNQFTNSYFNYHDEMIISQNIIDFYQIEMQRYFRITEEIKLSSLDKYTVLVEHSSIDKTLAKQIQVTEVQLLSTLGGFHPSPMRPRIEFIEAGKAKLIFSEPWRLPTRSFYESKAKYSGNVNDERILQMKVKVTMPDYNNAEKRFTSKLTLLDLIGYLNAQR</sequence>
<dbReference type="Pfam" id="PF20249">
    <property type="entry name" value="VasX_N"/>
    <property type="match status" value="1"/>
</dbReference>
<comment type="caution">
    <text evidence="3">The sequence shown here is derived from an EMBL/GenBank/DDBJ whole genome shotgun (WGS) entry which is preliminary data.</text>
</comment>
<reference evidence="3 4" key="1">
    <citation type="submission" date="2019-03" db="EMBL/GenBank/DDBJ databases">
        <title>Genomic Encyclopedia of Type Strains, Phase IV (KMG-IV): sequencing the most valuable type-strain genomes for metagenomic binning, comparative biology and taxonomic classification.</title>
        <authorList>
            <person name="Goeker M."/>
        </authorList>
    </citation>
    <scope>NUCLEOTIDE SEQUENCE [LARGE SCALE GENOMIC DNA]</scope>
    <source>
        <strain evidence="3 4">DSM 28404</strain>
    </source>
</reference>
<feature type="transmembrane region" description="Helical" evidence="1">
    <location>
        <begin position="733"/>
        <end position="752"/>
    </location>
</feature>
<evidence type="ECO:0000313" key="4">
    <source>
        <dbReference type="Proteomes" id="UP000295763"/>
    </source>
</evidence>
<protein>
    <recommendedName>
        <fullName evidence="2">Toxin VasX N-terminal region domain-containing protein</fullName>
    </recommendedName>
</protein>
<dbReference type="CDD" id="cd20706">
    <property type="entry name" value="MIX_II"/>
    <property type="match status" value="1"/>
</dbReference>
<feature type="domain" description="Toxin VasX N-terminal region" evidence="2">
    <location>
        <begin position="16"/>
        <end position="189"/>
    </location>
</feature>
<keyword evidence="4" id="KW-1185">Reference proteome</keyword>
<evidence type="ECO:0000256" key="1">
    <source>
        <dbReference type="SAM" id="Phobius"/>
    </source>
</evidence>
<evidence type="ECO:0000313" key="3">
    <source>
        <dbReference type="EMBL" id="TCP95196.1"/>
    </source>
</evidence>
<dbReference type="RefSeq" id="WP_131976470.1">
    <property type="nucleotide sequence ID" value="NZ_SLYB01000010.1"/>
</dbReference>
<dbReference type="EMBL" id="SLYB01000010">
    <property type="protein sequence ID" value="TCP95196.1"/>
    <property type="molecule type" value="Genomic_DNA"/>
</dbReference>
<dbReference type="OrthoDB" id="5685991at2"/>
<keyword evidence="1" id="KW-1133">Transmembrane helix</keyword>
<dbReference type="AlphaFoldDB" id="A0A4R2T212"/>
<gene>
    <name evidence="3" type="ORF">EDC44_11027</name>
</gene>